<keyword evidence="4" id="KW-0418">Kinase</keyword>
<evidence type="ECO:0000313" key="7">
    <source>
        <dbReference type="EMBL" id="MBE9118843.1"/>
    </source>
</evidence>
<dbReference type="InterPro" id="IPR003594">
    <property type="entry name" value="HATPase_dom"/>
</dbReference>
<dbReference type="InterPro" id="IPR003661">
    <property type="entry name" value="HisK_dim/P_dom"/>
</dbReference>
<dbReference type="SUPFAM" id="SSF55874">
    <property type="entry name" value="ATPase domain of HSP90 chaperone/DNA topoisomerase II/histidine kinase"/>
    <property type="match status" value="1"/>
</dbReference>
<dbReference type="InterPro" id="IPR036097">
    <property type="entry name" value="HisK_dim/P_sf"/>
</dbReference>
<evidence type="ECO:0000256" key="5">
    <source>
        <dbReference type="ARBA" id="ARBA00023012"/>
    </source>
</evidence>
<accession>A0A8J7IXL4</accession>
<dbReference type="EC" id="2.7.13.3" evidence="2"/>
<gene>
    <name evidence="7" type="ORF">IQ249_23415</name>
</gene>
<dbReference type="Gene3D" id="3.30.565.10">
    <property type="entry name" value="Histidine kinase-like ATPase, C-terminal domain"/>
    <property type="match status" value="1"/>
</dbReference>
<dbReference type="EMBL" id="JADEWZ010000063">
    <property type="protein sequence ID" value="MBE9118843.1"/>
    <property type="molecule type" value="Genomic_DNA"/>
</dbReference>
<evidence type="ECO:0000256" key="3">
    <source>
        <dbReference type="ARBA" id="ARBA00022553"/>
    </source>
</evidence>
<dbReference type="InterPro" id="IPR036890">
    <property type="entry name" value="HATPase_C_sf"/>
</dbReference>
<dbReference type="GO" id="GO:0000155">
    <property type="term" value="F:phosphorelay sensor kinase activity"/>
    <property type="evidence" value="ECO:0007669"/>
    <property type="project" value="InterPro"/>
</dbReference>
<dbReference type="Pfam" id="PF02518">
    <property type="entry name" value="HATPase_c"/>
    <property type="match status" value="1"/>
</dbReference>
<name>A0A8J7IXL4_9CYAN</name>
<keyword evidence="8" id="KW-1185">Reference proteome</keyword>
<dbReference type="PRINTS" id="PR00344">
    <property type="entry name" value="BCTRLSENSOR"/>
</dbReference>
<evidence type="ECO:0000259" key="6">
    <source>
        <dbReference type="PROSITE" id="PS50109"/>
    </source>
</evidence>
<evidence type="ECO:0000313" key="8">
    <source>
        <dbReference type="Proteomes" id="UP000654482"/>
    </source>
</evidence>
<comment type="caution">
    <text evidence="7">The sequence shown here is derived from an EMBL/GenBank/DDBJ whole genome shotgun (WGS) entry which is preliminary data.</text>
</comment>
<dbReference type="CDD" id="cd00082">
    <property type="entry name" value="HisKA"/>
    <property type="match status" value="1"/>
</dbReference>
<dbReference type="SUPFAM" id="SSF47384">
    <property type="entry name" value="Homodimeric domain of signal transducing histidine kinase"/>
    <property type="match status" value="1"/>
</dbReference>
<sequence length="432" mass="49570">MPDRPWSPTYLNLQSTIQDLFLYDFQVEIDRLGEEVAKQFQSNPTIPGVILSKNGQLKGMLSRRRFWEHMSRPYSLDLFYKRPLASLYVFTKTDVLILKGETPIFEAARQALQRSPQLLYDPIIVELNSGVYRLIDIHQLLIAQSKIHELTHQLLEEKTYANRVQTEKMASLGRMMAGVAHEIRNPVNSVNGNLSFLDDYYKKLIELLLIYEQEIGQKPNRIVEFEEEIELDFILEDTPSILQSLQVSAESLIQIVASLRNFSRMDSRKQQIVDIRECIDSTLLILKNRIKNSVETIKNYQEIPPIHCYSGQLSQVLMNLLANAIDTLMERKEKEKNFKPRIEISTQVIENYNGARGISIKILDNGMGIPPEIQERIFEDFFTTKPIGKGTGLGLAISYQIVTQKHNGQLNLRSEVGVGTEFEIVLPMENAV</sequence>
<evidence type="ECO:0000256" key="2">
    <source>
        <dbReference type="ARBA" id="ARBA00012438"/>
    </source>
</evidence>
<keyword evidence="7" id="KW-0067">ATP-binding</keyword>
<dbReference type="Gene3D" id="1.10.287.130">
    <property type="match status" value="1"/>
</dbReference>
<evidence type="ECO:0000256" key="4">
    <source>
        <dbReference type="ARBA" id="ARBA00022777"/>
    </source>
</evidence>
<keyword evidence="4" id="KW-0808">Transferase</keyword>
<protein>
    <recommendedName>
        <fullName evidence="2">histidine kinase</fullName>
        <ecNumber evidence="2">2.7.13.3</ecNumber>
    </recommendedName>
</protein>
<keyword evidence="5" id="KW-0902">Two-component regulatory system</keyword>
<dbReference type="SMART" id="SM00387">
    <property type="entry name" value="HATPase_c"/>
    <property type="match status" value="1"/>
</dbReference>
<organism evidence="7 8">
    <name type="scientific">Lusitaniella coriacea LEGE 07157</name>
    <dbReference type="NCBI Taxonomy" id="945747"/>
    <lineage>
        <taxon>Bacteria</taxon>
        <taxon>Bacillati</taxon>
        <taxon>Cyanobacteriota</taxon>
        <taxon>Cyanophyceae</taxon>
        <taxon>Spirulinales</taxon>
        <taxon>Lusitaniellaceae</taxon>
        <taxon>Lusitaniella</taxon>
    </lineage>
</organism>
<dbReference type="GO" id="GO:0005524">
    <property type="term" value="F:ATP binding"/>
    <property type="evidence" value="ECO:0007669"/>
    <property type="project" value="UniProtKB-KW"/>
</dbReference>
<dbReference type="PROSITE" id="PS50109">
    <property type="entry name" value="HIS_KIN"/>
    <property type="match status" value="1"/>
</dbReference>
<dbReference type="SMART" id="SM00388">
    <property type="entry name" value="HisKA"/>
    <property type="match status" value="1"/>
</dbReference>
<dbReference type="InterPro" id="IPR005467">
    <property type="entry name" value="His_kinase_dom"/>
</dbReference>
<comment type="catalytic activity">
    <reaction evidence="1">
        <text>ATP + protein L-histidine = ADP + protein N-phospho-L-histidine.</text>
        <dbReference type="EC" id="2.7.13.3"/>
    </reaction>
</comment>
<dbReference type="PANTHER" id="PTHR43065">
    <property type="entry name" value="SENSOR HISTIDINE KINASE"/>
    <property type="match status" value="1"/>
</dbReference>
<proteinExistence type="predicted"/>
<reference evidence="7" key="1">
    <citation type="submission" date="2020-10" db="EMBL/GenBank/DDBJ databases">
        <authorList>
            <person name="Castelo-Branco R."/>
            <person name="Eusebio N."/>
            <person name="Adriana R."/>
            <person name="Vieira A."/>
            <person name="Brugerolle De Fraissinette N."/>
            <person name="Rezende De Castro R."/>
            <person name="Schneider M.P."/>
            <person name="Vasconcelos V."/>
            <person name="Leao P.N."/>
        </authorList>
    </citation>
    <scope>NUCLEOTIDE SEQUENCE</scope>
    <source>
        <strain evidence="7">LEGE 07157</strain>
    </source>
</reference>
<feature type="domain" description="Histidine kinase" evidence="6">
    <location>
        <begin position="178"/>
        <end position="430"/>
    </location>
</feature>
<evidence type="ECO:0000256" key="1">
    <source>
        <dbReference type="ARBA" id="ARBA00000085"/>
    </source>
</evidence>
<keyword evidence="7" id="KW-0547">Nucleotide-binding</keyword>
<keyword evidence="3" id="KW-0597">Phosphoprotein</keyword>
<dbReference type="Proteomes" id="UP000654482">
    <property type="component" value="Unassembled WGS sequence"/>
</dbReference>
<dbReference type="InterPro" id="IPR004358">
    <property type="entry name" value="Sig_transdc_His_kin-like_C"/>
</dbReference>
<dbReference type="PANTHER" id="PTHR43065:SF50">
    <property type="entry name" value="HISTIDINE KINASE"/>
    <property type="match status" value="1"/>
</dbReference>
<dbReference type="AlphaFoldDB" id="A0A8J7IXL4"/>